<evidence type="ECO:0008006" key="6">
    <source>
        <dbReference type="Google" id="ProtNLM"/>
    </source>
</evidence>
<sequence>MAHLNPLSGGNFIRNEQPRSDGGSILKRFSLTGKTAIITGAAAGIGWAVAQAYAEMGCNIALWHFRNPEGPRRAEELIKRYNIICKAYRVDVRDTAAVDKAIDESVRDLNGRLDVFVANAGIPWTQGPMVDGPLDHYRDVVQSDLDSVYYCARAAARHWRRQRVESTDLFKNPLTDYSSGSFIATASMSGGIINIPQLQAAYNAAKAGVIHLIKSLAVEWALYARANSISPGYIMTEISDFVPQETKNIWHSKIPQGREGEPHELQGAYLYLASDASTYATGANFVIDGGFKKISLKFALVQNLGNQRSSDVTWVDNAATSLVSDPREIPKH</sequence>
<dbReference type="Proteomes" id="UP000558688">
    <property type="component" value="Unassembled WGS sequence"/>
</dbReference>
<dbReference type="PANTHER" id="PTHR43008:SF13">
    <property type="entry name" value="L-XYLULOSE REDUCTASE-RELATED"/>
    <property type="match status" value="1"/>
</dbReference>
<keyword evidence="3" id="KW-0560">Oxidoreductase</keyword>
<evidence type="ECO:0000313" key="5">
    <source>
        <dbReference type="Proteomes" id="UP000558688"/>
    </source>
</evidence>
<dbReference type="InterPro" id="IPR020904">
    <property type="entry name" value="Sc_DH/Rdtase_CS"/>
</dbReference>
<accession>A0A8H5A3U3</accession>
<dbReference type="GO" id="GO:0019594">
    <property type="term" value="P:mannitol metabolic process"/>
    <property type="evidence" value="ECO:0007669"/>
    <property type="project" value="UniProtKB-ARBA"/>
</dbReference>
<proteinExistence type="inferred from homology"/>
<dbReference type="PROSITE" id="PS00061">
    <property type="entry name" value="ADH_SHORT"/>
    <property type="match status" value="1"/>
</dbReference>
<protein>
    <recommendedName>
        <fullName evidence="6">L-xylulose reductase</fullName>
    </recommendedName>
</protein>
<name>A0A8H5A3U3_FUSOX</name>
<reference evidence="4" key="1">
    <citation type="submission" date="2020-02" db="EMBL/GenBank/DDBJ databases">
        <title>Identification and distribution of gene clusters putatively required for synthesis of sphingolipid metabolism inhibitors in phylogenetically diverse species of the filamentous fungus Fusarium.</title>
        <authorList>
            <person name="Kim H.-S."/>
            <person name="Busman M."/>
            <person name="Brown D.W."/>
            <person name="Divon H."/>
            <person name="Uhlig S."/>
            <person name="Proctor R.H."/>
        </authorList>
    </citation>
    <scope>NUCLEOTIDE SEQUENCE [LARGE SCALE GENOMIC DNA]</scope>
    <source>
        <strain evidence="4">NRRL 39464</strain>
    </source>
</reference>
<comment type="caution">
    <text evidence="4">The sequence shown here is derived from an EMBL/GenBank/DDBJ whole genome shotgun (WGS) entry which is preliminary data.</text>
</comment>
<dbReference type="Gene3D" id="3.40.50.720">
    <property type="entry name" value="NAD(P)-binding Rossmann-like Domain"/>
    <property type="match status" value="1"/>
</dbReference>
<dbReference type="Pfam" id="PF13561">
    <property type="entry name" value="adh_short_C2"/>
    <property type="match status" value="1"/>
</dbReference>
<keyword evidence="2" id="KW-0521">NADP</keyword>
<dbReference type="InterPro" id="IPR036291">
    <property type="entry name" value="NAD(P)-bd_dom_sf"/>
</dbReference>
<dbReference type="GO" id="GO:0050664">
    <property type="term" value="F:oxidoreductase activity, acting on NAD(P)H, oxygen as acceptor"/>
    <property type="evidence" value="ECO:0007669"/>
    <property type="project" value="TreeGrafter"/>
</dbReference>
<dbReference type="EMBL" id="JAAFOW010002467">
    <property type="protein sequence ID" value="KAF5256981.1"/>
    <property type="molecule type" value="Genomic_DNA"/>
</dbReference>
<dbReference type="InterPro" id="IPR002347">
    <property type="entry name" value="SDR_fam"/>
</dbReference>
<comment type="similarity">
    <text evidence="1">Belongs to the short-chain dehydrogenases/reductases (SDR) family.</text>
</comment>
<dbReference type="SUPFAM" id="SSF51735">
    <property type="entry name" value="NAD(P)-binding Rossmann-fold domains"/>
    <property type="match status" value="1"/>
</dbReference>
<gene>
    <name evidence="4" type="ORF">FOXYS1_12508</name>
</gene>
<evidence type="ECO:0000256" key="3">
    <source>
        <dbReference type="ARBA" id="ARBA00023002"/>
    </source>
</evidence>
<dbReference type="PRINTS" id="PR00081">
    <property type="entry name" value="GDHRDH"/>
</dbReference>
<dbReference type="GO" id="GO:0050085">
    <property type="term" value="F:mannitol 2-dehydrogenase (NADP+) activity"/>
    <property type="evidence" value="ECO:0007669"/>
    <property type="project" value="UniProtKB-ARBA"/>
</dbReference>
<evidence type="ECO:0000256" key="2">
    <source>
        <dbReference type="ARBA" id="ARBA00022857"/>
    </source>
</evidence>
<evidence type="ECO:0000256" key="1">
    <source>
        <dbReference type="ARBA" id="ARBA00006484"/>
    </source>
</evidence>
<dbReference type="FunFam" id="3.40.50.720:FF:000090">
    <property type="entry name" value="NADP-dependent mannitol dehydrogenase"/>
    <property type="match status" value="1"/>
</dbReference>
<dbReference type="PANTHER" id="PTHR43008">
    <property type="entry name" value="BENZIL REDUCTASE"/>
    <property type="match status" value="1"/>
</dbReference>
<organism evidence="4 5">
    <name type="scientific">Fusarium oxysporum</name>
    <name type="common">Fusarium vascular wilt</name>
    <dbReference type="NCBI Taxonomy" id="5507"/>
    <lineage>
        <taxon>Eukaryota</taxon>
        <taxon>Fungi</taxon>
        <taxon>Dikarya</taxon>
        <taxon>Ascomycota</taxon>
        <taxon>Pezizomycotina</taxon>
        <taxon>Sordariomycetes</taxon>
        <taxon>Hypocreomycetidae</taxon>
        <taxon>Hypocreales</taxon>
        <taxon>Nectriaceae</taxon>
        <taxon>Fusarium</taxon>
        <taxon>Fusarium oxysporum species complex</taxon>
    </lineage>
</organism>
<dbReference type="PRINTS" id="PR00080">
    <property type="entry name" value="SDRFAMILY"/>
</dbReference>
<evidence type="ECO:0000313" key="4">
    <source>
        <dbReference type="EMBL" id="KAF5256981.1"/>
    </source>
</evidence>
<dbReference type="AlphaFoldDB" id="A0A8H5A3U3"/>